<protein>
    <submittedName>
        <fullName evidence="5">SMP-30/Gluconolaconase/LRE domain protein</fullName>
    </submittedName>
</protein>
<sequence>MQAISAQRDQLGECPRWHAETQTLWWVDILQHQIHHHHPASGAHGVIQLEEEIGCFIWRKTGGLIVGLQSGLAFIDDLTNPVLRPIAAPEADKPWQRFNDGRCDPAGRFIAGTMNGRKDDSYGTFYQLDAALNLRQLVGKSWTCNGLAFSPDGKTLYWSDTPIQNRNIYRCDYDVETGNVSNQQLFFHVPEGMGRPDGATVDSEGNYWSAQYAGSRVLCISPQGELLRNIELPVTNPTMPCFGGPDLKTLYITSASQGMSEEHLAAHPLEGAVLAIPMDVAGLPEVAFAG</sequence>
<dbReference type="InterPro" id="IPR005511">
    <property type="entry name" value="SMP-30"/>
</dbReference>
<comment type="similarity">
    <text evidence="1">Belongs to the SMP-30/CGR1 family.</text>
</comment>
<dbReference type="Gene3D" id="2.120.10.30">
    <property type="entry name" value="TolB, C-terminal domain"/>
    <property type="match status" value="1"/>
</dbReference>
<feature type="binding site" evidence="3">
    <location>
        <position position="99"/>
    </location>
    <ligand>
        <name>substrate</name>
    </ligand>
</feature>
<keyword evidence="3" id="KW-0862">Zinc</keyword>
<dbReference type="OrthoDB" id="9775406at2"/>
<dbReference type="InterPro" id="IPR011042">
    <property type="entry name" value="6-blade_b-propeller_TolB-like"/>
</dbReference>
<dbReference type="PRINTS" id="PR01790">
    <property type="entry name" value="SMP30FAMILY"/>
</dbReference>
<feature type="binding site" evidence="3">
    <location>
        <position position="97"/>
    </location>
    <ligand>
        <name>substrate</name>
    </ligand>
</feature>
<evidence type="ECO:0000313" key="6">
    <source>
        <dbReference type="Proteomes" id="UP000009073"/>
    </source>
</evidence>
<reference evidence="6" key="1">
    <citation type="submission" date="2009-05" db="EMBL/GenBank/DDBJ databases">
        <title>Complete sequence of Tolumonas auensis DSM 9187.</title>
        <authorList>
            <consortium name="US DOE Joint Genome Institute"/>
            <person name="Lucas S."/>
            <person name="Copeland A."/>
            <person name="Lapidus A."/>
            <person name="Glavina del Rio T."/>
            <person name="Tice H."/>
            <person name="Bruce D."/>
            <person name="Goodwin L."/>
            <person name="Pitluck S."/>
            <person name="Chertkov O."/>
            <person name="Brettin T."/>
            <person name="Detter J.C."/>
            <person name="Han C."/>
            <person name="Larimer F."/>
            <person name="Land M."/>
            <person name="Hauser L."/>
            <person name="Kyrpides N."/>
            <person name="Mikhailova N."/>
            <person name="Spring S."/>
            <person name="Beller H."/>
        </authorList>
    </citation>
    <scope>NUCLEOTIDE SEQUENCE [LARGE SCALE GENOMIC DNA]</scope>
    <source>
        <strain evidence="6">DSM 9187 / TA4</strain>
    </source>
</reference>
<feature type="binding site" evidence="3">
    <location>
        <position position="13"/>
    </location>
    <ligand>
        <name>a divalent metal cation</name>
        <dbReference type="ChEBI" id="CHEBI:60240"/>
    </ligand>
</feature>
<proteinExistence type="inferred from homology"/>
<dbReference type="InterPro" id="IPR013658">
    <property type="entry name" value="SGL"/>
</dbReference>
<dbReference type="PANTHER" id="PTHR10907">
    <property type="entry name" value="REGUCALCIN"/>
    <property type="match status" value="1"/>
</dbReference>
<dbReference type="STRING" id="595494.Tola_2346"/>
<dbReference type="KEGG" id="tau:Tola_2346"/>
<name>C4L9J0_TOLAT</name>
<dbReference type="Pfam" id="PF08450">
    <property type="entry name" value="SGL"/>
    <property type="match status" value="1"/>
</dbReference>
<dbReference type="HOGENOM" id="CLU_036110_3_1_6"/>
<feature type="binding site" evidence="3">
    <location>
        <position position="145"/>
    </location>
    <ligand>
        <name>a divalent metal cation</name>
        <dbReference type="ChEBI" id="CHEBI:60240"/>
    </ligand>
</feature>
<comment type="cofactor">
    <cofactor evidence="3">
        <name>Zn(2+)</name>
        <dbReference type="ChEBI" id="CHEBI:29105"/>
    </cofactor>
    <text evidence="3">Binds 1 divalent metal cation per subunit.</text>
</comment>
<dbReference type="EMBL" id="CP001616">
    <property type="protein sequence ID" value="ACQ93943.1"/>
    <property type="molecule type" value="Genomic_DNA"/>
</dbReference>
<evidence type="ECO:0000256" key="3">
    <source>
        <dbReference type="PIRSR" id="PIRSR605511-2"/>
    </source>
</evidence>
<evidence type="ECO:0000259" key="4">
    <source>
        <dbReference type="Pfam" id="PF08450"/>
    </source>
</evidence>
<gene>
    <name evidence="5" type="ordered locus">Tola_2346</name>
</gene>
<dbReference type="GO" id="GO:0019853">
    <property type="term" value="P:L-ascorbic acid biosynthetic process"/>
    <property type="evidence" value="ECO:0007669"/>
    <property type="project" value="TreeGrafter"/>
</dbReference>
<dbReference type="AlphaFoldDB" id="C4L9J0"/>
<keyword evidence="3" id="KW-0479">Metal-binding</keyword>
<keyword evidence="6" id="KW-1185">Reference proteome</keyword>
<evidence type="ECO:0000256" key="2">
    <source>
        <dbReference type="PIRSR" id="PIRSR605511-1"/>
    </source>
</evidence>
<dbReference type="PANTHER" id="PTHR10907:SF47">
    <property type="entry name" value="REGUCALCIN"/>
    <property type="match status" value="1"/>
</dbReference>
<dbReference type="Proteomes" id="UP000009073">
    <property type="component" value="Chromosome"/>
</dbReference>
<organism evidence="5 6">
    <name type="scientific">Tolumonas auensis (strain DSM 9187 / NBRC 110442 / TA 4)</name>
    <dbReference type="NCBI Taxonomy" id="595494"/>
    <lineage>
        <taxon>Bacteria</taxon>
        <taxon>Pseudomonadati</taxon>
        <taxon>Pseudomonadota</taxon>
        <taxon>Gammaproteobacteria</taxon>
        <taxon>Aeromonadales</taxon>
        <taxon>Aeromonadaceae</taxon>
        <taxon>Tolumonas</taxon>
    </lineage>
</organism>
<evidence type="ECO:0000256" key="1">
    <source>
        <dbReference type="ARBA" id="ARBA00008853"/>
    </source>
</evidence>
<dbReference type="RefSeq" id="WP_015879411.1">
    <property type="nucleotide sequence ID" value="NC_012691.1"/>
</dbReference>
<dbReference type="GO" id="GO:0005509">
    <property type="term" value="F:calcium ion binding"/>
    <property type="evidence" value="ECO:0007669"/>
    <property type="project" value="TreeGrafter"/>
</dbReference>
<dbReference type="GO" id="GO:0004341">
    <property type="term" value="F:gluconolactonase activity"/>
    <property type="evidence" value="ECO:0007669"/>
    <property type="project" value="TreeGrafter"/>
</dbReference>
<feature type="active site" description="Proton donor/acceptor" evidence="2">
    <location>
        <position position="197"/>
    </location>
</feature>
<dbReference type="SUPFAM" id="SSF63829">
    <property type="entry name" value="Calcium-dependent phosphotriesterase"/>
    <property type="match status" value="1"/>
</dbReference>
<feature type="domain" description="SMP-30/Gluconolactonase/LRE-like region" evidence="4">
    <location>
        <begin position="11"/>
        <end position="256"/>
    </location>
</feature>
<reference evidence="5 6" key="2">
    <citation type="journal article" date="2011" name="Stand. Genomic Sci.">
        <title>Complete genome sequence of Tolumonas auensis type strain (TA 4).</title>
        <authorList>
            <person name="Chertkov O."/>
            <person name="Copeland A."/>
            <person name="Lucas S."/>
            <person name="Lapidus A."/>
            <person name="Berry K.W."/>
            <person name="Detter J.C."/>
            <person name="Del Rio T.G."/>
            <person name="Hammon N."/>
            <person name="Dalin E."/>
            <person name="Tice H."/>
            <person name="Pitluck S."/>
            <person name="Richardson P."/>
            <person name="Bruce D."/>
            <person name="Goodwin L."/>
            <person name="Han C."/>
            <person name="Tapia R."/>
            <person name="Saunders E."/>
            <person name="Schmutz J."/>
            <person name="Brettin T."/>
            <person name="Larimer F."/>
            <person name="Land M."/>
            <person name="Hauser L."/>
            <person name="Spring S."/>
            <person name="Rohde M."/>
            <person name="Kyrpides N.C."/>
            <person name="Ivanova N."/>
            <person name="Goker M."/>
            <person name="Beller H.R."/>
            <person name="Klenk H.P."/>
            <person name="Woyke T."/>
        </authorList>
    </citation>
    <scope>NUCLEOTIDE SEQUENCE [LARGE SCALE GENOMIC DNA]</scope>
    <source>
        <strain evidence="6">DSM 9187 / TA4</strain>
    </source>
</reference>
<dbReference type="eggNOG" id="COG3386">
    <property type="taxonomic scope" value="Bacteria"/>
</dbReference>
<evidence type="ECO:0000313" key="5">
    <source>
        <dbReference type="EMBL" id="ACQ93943.1"/>
    </source>
</evidence>
<accession>C4L9J0</accession>
<feature type="binding site" evidence="3">
    <location>
        <position position="197"/>
    </location>
    <ligand>
        <name>a divalent metal cation</name>
        <dbReference type="ChEBI" id="CHEBI:60240"/>
    </ligand>
</feature>